<protein>
    <recommendedName>
        <fullName evidence="5">DUF202 domain-containing protein</fullName>
    </recommendedName>
</protein>
<proteinExistence type="predicted"/>
<dbReference type="Proteomes" id="UP000757232">
    <property type="component" value="Unassembled WGS sequence"/>
</dbReference>
<evidence type="ECO:0000256" key="2">
    <source>
        <dbReference type="SAM" id="Phobius"/>
    </source>
</evidence>
<evidence type="ECO:0000313" key="4">
    <source>
        <dbReference type="Proteomes" id="UP000757232"/>
    </source>
</evidence>
<evidence type="ECO:0008006" key="5">
    <source>
        <dbReference type="Google" id="ProtNLM"/>
    </source>
</evidence>
<comment type="caution">
    <text evidence="3">The sequence shown here is derived from an EMBL/GenBank/DDBJ whole genome shotgun (WGS) entry which is preliminary data.</text>
</comment>
<accession>A0A9Q5HVC6</accession>
<keyword evidence="2" id="KW-0812">Transmembrane</keyword>
<keyword evidence="2" id="KW-1133">Transmembrane helix</keyword>
<sequence length="190" mass="21807">MEQVNKLGDSTEGNKLDSRPFYPFSVAPRRRKPSHRYRGHRAGSFTPDDVNELVEIRARQRTFSGAYTRTALGNLGYAITVLRLFDKRFYHIGLIYTILAALLFILSFFRSRHSRHDFADRYLQNIDSTGQHYKVPIIKTLGQTGKRIFGRPFVTAGWIVLGVSIVVLAVEITLLVLIIRIDVCRFSFRS</sequence>
<name>A0A9Q5HVC6_SANBA</name>
<dbReference type="OrthoDB" id="2555434at2759"/>
<feature type="compositionally biased region" description="Basic residues" evidence="1">
    <location>
        <begin position="28"/>
        <end position="41"/>
    </location>
</feature>
<dbReference type="PANTHER" id="PTHR38646">
    <property type="entry name" value="YALI0F00814P"/>
    <property type="match status" value="1"/>
</dbReference>
<organism evidence="3 4">
    <name type="scientific">Sanghuangporus baumii</name>
    <name type="common">Phellinus baumii</name>
    <dbReference type="NCBI Taxonomy" id="108892"/>
    <lineage>
        <taxon>Eukaryota</taxon>
        <taxon>Fungi</taxon>
        <taxon>Dikarya</taxon>
        <taxon>Basidiomycota</taxon>
        <taxon>Agaricomycotina</taxon>
        <taxon>Agaricomycetes</taxon>
        <taxon>Hymenochaetales</taxon>
        <taxon>Hymenochaetaceae</taxon>
        <taxon>Sanghuangporus</taxon>
    </lineage>
</organism>
<feature type="transmembrane region" description="Helical" evidence="2">
    <location>
        <begin position="156"/>
        <end position="179"/>
    </location>
</feature>
<reference evidence="3" key="1">
    <citation type="submission" date="2016-06" db="EMBL/GenBank/DDBJ databases">
        <title>Draft Genome sequence of the fungus Inonotus baumii.</title>
        <authorList>
            <person name="Zhu H."/>
            <person name="Lin W."/>
        </authorList>
    </citation>
    <scope>NUCLEOTIDE SEQUENCE</scope>
    <source>
        <strain evidence="3">821</strain>
    </source>
</reference>
<dbReference type="EMBL" id="LNZH02000201">
    <property type="protein sequence ID" value="OCB86482.1"/>
    <property type="molecule type" value="Genomic_DNA"/>
</dbReference>
<evidence type="ECO:0000313" key="3">
    <source>
        <dbReference type="EMBL" id="OCB86482.1"/>
    </source>
</evidence>
<gene>
    <name evidence="3" type="ORF">A7U60_g6375</name>
</gene>
<evidence type="ECO:0000256" key="1">
    <source>
        <dbReference type="SAM" id="MobiDB-lite"/>
    </source>
</evidence>
<feature type="transmembrane region" description="Helical" evidence="2">
    <location>
        <begin position="89"/>
        <end position="109"/>
    </location>
</feature>
<feature type="region of interest" description="Disordered" evidence="1">
    <location>
        <begin position="1"/>
        <end position="41"/>
    </location>
</feature>
<keyword evidence="2" id="KW-0472">Membrane</keyword>
<dbReference type="AlphaFoldDB" id="A0A9Q5HVC6"/>
<dbReference type="PANTHER" id="PTHR38646:SF1">
    <property type="entry name" value="DUF202 DOMAIN-CONTAINING PROTEIN"/>
    <property type="match status" value="1"/>
</dbReference>
<keyword evidence="4" id="KW-1185">Reference proteome</keyword>